<accession>A0A3M7MH78</accession>
<feature type="region of interest" description="Disordered" evidence="1">
    <location>
        <begin position="267"/>
        <end position="294"/>
    </location>
</feature>
<feature type="region of interest" description="Disordered" evidence="1">
    <location>
        <begin position="138"/>
        <end position="161"/>
    </location>
</feature>
<sequence length="357" mass="39960">MPHSTNTTISGPDLHPTHNLSAASYAILQTLLAAKLSAIPPHHLPALTLSSILKQSPPALLIPHTPSDIQLAFFLRNRAIIDRYGGQPIKDEEKQDMDVTRAIWYYRVDEDRQWVRFHDTTRRNLAIFVALLAEHEEQGQSRDSGMERGRYRESDGPSNKSITPSARRFIKLYLAAVLEHHNTPSTDFTARETFINKWKNSNWDLFVTLRGAQKKMMKHRMKALGKEWQIELDYAFRCMGKRKYEKRIAKFVGCVVPGRVSDGGGMSASVMGGGKGGGSGVKTGGGDEHMTESTSGNKLLDALRVPYTPKVKGSKIPDADVEEVMTVTDVRHAISAVMRMRPRDILPVLLDLFPEDE</sequence>
<gene>
    <name evidence="2" type="ORF">GMOD_00004651</name>
</gene>
<dbReference type="EMBL" id="KE747843">
    <property type="protein sequence ID" value="RMZ73853.1"/>
    <property type="molecule type" value="Genomic_DNA"/>
</dbReference>
<name>A0A3M7MH78_9PLEO</name>
<dbReference type="OrthoDB" id="3796041at2759"/>
<dbReference type="AlphaFoldDB" id="A0A3M7MH78"/>
<protein>
    <submittedName>
        <fullName evidence="2">Uncharacterized protein</fullName>
    </submittedName>
</protein>
<evidence type="ECO:0000256" key="1">
    <source>
        <dbReference type="SAM" id="MobiDB-lite"/>
    </source>
</evidence>
<feature type="compositionally biased region" description="Basic and acidic residues" evidence="1">
    <location>
        <begin position="138"/>
        <end position="155"/>
    </location>
</feature>
<evidence type="ECO:0000313" key="2">
    <source>
        <dbReference type="EMBL" id="RMZ73853.1"/>
    </source>
</evidence>
<reference evidence="2 3" key="1">
    <citation type="journal article" date="2014" name="PLoS ONE">
        <title>De novo Genome Assembly of the Fungal Plant Pathogen Pyrenophora semeniperda.</title>
        <authorList>
            <person name="Soliai M.M."/>
            <person name="Meyer S.E."/>
            <person name="Udall J.A."/>
            <person name="Elzinga D.E."/>
            <person name="Hermansen R.A."/>
            <person name="Bodily P.M."/>
            <person name="Hart A.A."/>
            <person name="Coleman C.E."/>
        </authorList>
    </citation>
    <scope>NUCLEOTIDE SEQUENCE [LARGE SCALE GENOMIC DNA]</scope>
    <source>
        <strain evidence="2 3">CCB06</strain>
        <tissue evidence="2">Mycelium</tissue>
    </source>
</reference>
<feature type="compositionally biased region" description="Gly residues" evidence="1">
    <location>
        <begin position="267"/>
        <end position="284"/>
    </location>
</feature>
<proteinExistence type="predicted"/>
<organism evidence="2 3">
    <name type="scientific">Pyrenophora seminiperda CCB06</name>
    <dbReference type="NCBI Taxonomy" id="1302712"/>
    <lineage>
        <taxon>Eukaryota</taxon>
        <taxon>Fungi</taxon>
        <taxon>Dikarya</taxon>
        <taxon>Ascomycota</taxon>
        <taxon>Pezizomycotina</taxon>
        <taxon>Dothideomycetes</taxon>
        <taxon>Pleosporomycetidae</taxon>
        <taxon>Pleosporales</taxon>
        <taxon>Pleosporineae</taxon>
        <taxon>Pleosporaceae</taxon>
        <taxon>Pyrenophora</taxon>
    </lineage>
</organism>
<keyword evidence="3" id="KW-1185">Reference proteome</keyword>
<dbReference type="Proteomes" id="UP000265663">
    <property type="component" value="Unassembled WGS sequence"/>
</dbReference>
<evidence type="ECO:0000313" key="3">
    <source>
        <dbReference type="Proteomes" id="UP000265663"/>
    </source>
</evidence>